<keyword evidence="5" id="KW-1185">Reference proteome</keyword>
<dbReference type="Proteomes" id="UP000633205">
    <property type="component" value="Unassembled WGS sequence"/>
</dbReference>
<proteinExistence type="predicted"/>
<feature type="region of interest" description="Disordered" evidence="1">
    <location>
        <begin position="154"/>
        <end position="215"/>
    </location>
</feature>
<evidence type="ECO:0000313" key="4">
    <source>
        <dbReference type="EMBL" id="GGD36421.1"/>
    </source>
</evidence>
<dbReference type="AlphaFoldDB" id="A0A916YAK2"/>
<reference evidence="4" key="2">
    <citation type="submission" date="2020-09" db="EMBL/GenBank/DDBJ databases">
        <authorList>
            <person name="Sun Q."/>
            <person name="Zhou Y."/>
        </authorList>
    </citation>
    <scope>NUCLEOTIDE SEQUENCE</scope>
    <source>
        <strain evidence="4">CGMCC 1.15152</strain>
    </source>
</reference>
<protein>
    <recommendedName>
        <fullName evidence="3">General stress protein 17M-like domain-containing protein</fullName>
    </recommendedName>
</protein>
<evidence type="ECO:0000256" key="1">
    <source>
        <dbReference type="SAM" id="MobiDB-lite"/>
    </source>
</evidence>
<keyword evidence="2" id="KW-1133">Transmembrane helix</keyword>
<evidence type="ECO:0000259" key="3">
    <source>
        <dbReference type="Pfam" id="PF11181"/>
    </source>
</evidence>
<feature type="compositionally biased region" description="Polar residues" evidence="1">
    <location>
        <begin position="206"/>
        <end position="215"/>
    </location>
</feature>
<evidence type="ECO:0000313" key="5">
    <source>
        <dbReference type="Proteomes" id="UP000633205"/>
    </source>
</evidence>
<dbReference type="EMBL" id="BMHO01000001">
    <property type="protein sequence ID" value="GGD36421.1"/>
    <property type="molecule type" value="Genomic_DNA"/>
</dbReference>
<dbReference type="RefSeq" id="WP_188711776.1">
    <property type="nucleotide sequence ID" value="NZ_BMHO01000001.1"/>
</dbReference>
<evidence type="ECO:0000256" key="2">
    <source>
        <dbReference type="SAM" id="Phobius"/>
    </source>
</evidence>
<feature type="transmembrane region" description="Helical" evidence="2">
    <location>
        <begin position="69"/>
        <end position="87"/>
    </location>
</feature>
<dbReference type="InterPro" id="IPR025889">
    <property type="entry name" value="GSP17M-like_dom"/>
</dbReference>
<accession>A0A916YAK2</accession>
<sequence length="215" mass="23006">MSMLNAAMPTPEVGETVATYTKYEGAQKAVSTLIAQDVPARDIAIVGQALRTVEKVTGKLGWARAAWQGALNGIMIGLLFAAFAVIWSPDLAMPMIGGILLIGVGFGMAFRLLSYSIVRRRRDYASIMAVSADRYEVTVMSAHVAEARRLLGTTQPRTQVVQPPTDEPPKYGIRLSDQQAARPAETTEPAAPETSADRPADGRASSGDSEAQSRD</sequence>
<organism evidence="4 5">
    <name type="scientific">Microbacterium faecale</name>
    <dbReference type="NCBI Taxonomy" id="1804630"/>
    <lineage>
        <taxon>Bacteria</taxon>
        <taxon>Bacillati</taxon>
        <taxon>Actinomycetota</taxon>
        <taxon>Actinomycetes</taxon>
        <taxon>Micrococcales</taxon>
        <taxon>Microbacteriaceae</taxon>
        <taxon>Microbacterium</taxon>
    </lineage>
</organism>
<reference evidence="4" key="1">
    <citation type="journal article" date="2014" name="Int. J. Syst. Evol. Microbiol.">
        <title>Complete genome sequence of Corynebacterium casei LMG S-19264T (=DSM 44701T), isolated from a smear-ripened cheese.</title>
        <authorList>
            <consortium name="US DOE Joint Genome Institute (JGI-PGF)"/>
            <person name="Walter F."/>
            <person name="Albersmeier A."/>
            <person name="Kalinowski J."/>
            <person name="Ruckert C."/>
        </authorList>
    </citation>
    <scope>NUCLEOTIDE SEQUENCE</scope>
    <source>
        <strain evidence="4">CGMCC 1.15152</strain>
    </source>
</reference>
<keyword evidence="2" id="KW-0812">Transmembrane</keyword>
<dbReference type="Pfam" id="PF11181">
    <property type="entry name" value="YflT"/>
    <property type="match status" value="1"/>
</dbReference>
<feature type="compositionally biased region" description="Low complexity" evidence="1">
    <location>
        <begin position="180"/>
        <end position="194"/>
    </location>
</feature>
<comment type="caution">
    <text evidence="4">The sequence shown here is derived from an EMBL/GenBank/DDBJ whole genome shotgun (WGS) entry which is preliminary data.</text>
</comment>
<name>A0A916YAK2_9MICO</name>
<keyword evidence="2" id="KW-0472">Membrane</keyword>
<feature type="transmembrane region" description="Helical" evidence="2">
    <location>
        <begin position="93"/>
        <end position="113"/>
    </location>
</feature>
<feature type="domain" description="General stress protein 17M-like" evidence="3">
    <location>
        <begin position="16"/>
        <end position="83"/>
    </location>
</feature>
<gene>
    <name evidence="4" type="ORF">GCM10010915_16330</name>
</gene>